<proteinExistence type="predicted"/>
<gene>
    <name evidence="2" type="ORF">P3T76_004844</name>
</gene>
<dbReference type="Proteomes" id="UP001259832">
    <property type="component" value="Unassembled WGS sequence"/>
</dbReference>
<dbReference type="AlphaFoldDB" id="A0AAD9LN39"/>
<accession>A0AAD9LN39</accession>
<keyword evidence="1" id="KW-0812">Transmembrane</keyword>
<keyword evidence="3" id="KW-1185">Reference proteome</keyword>
<sequence>MATILPSPACQKQPHSQSSRQQEVSIAAIAAVLAVLAIGGRVFVAPLLLTIIFAKTSYLNGGNVLIDSSESYFAFSEMDRLMIGGCTNCNRTCSLALLHFSAFGQNALLSKPIFQELQVAAVSPEMELINSKLTKWSTSRGLTSGDHRVRPCTPAEAQDVSWPSFLVKPTRFFVLSLLSRFRYRPE</sequence>
<dbReference type="EMBL" id="JASMQC010000007">
    <property type="protein sequence ID" value="KAK1943448.1"/>
    <property type="molecule type" value="Genomic_DNA"/>
</dbReference>
<reference evidence="2" key="1">
    <citation type="submission" date="2023-08" db="EMBL/GenBank/DDBJ databases">
        <title>Reference Genome Resource for the Citrus Pathogen Phytophthora citrophthora.</title>
        <authorList>
            <person name="Moller H."/>
            <person name="Coetzee B."/>
            <person name="Rose L.J."/>
            <person name="Van Niekerk J.M."/>
        </authorList>
    </citation>
    <scope>NUCLEOTIDE SEQUENCE</scope>
    <source>
        <strain evidence="2">STE-U-9442</strain>
    </source>
</reference>
<evidence type="ECO:0000256" key="1">
    <source>
        <dbReference type="SAM" id="Phobius"/>
    </source>
</evidence>
<keyword evidence="1" id="KW-0472">Membrane</keyword>
<evidence type="ECO:0000313" key="2">
    <source>
        <dbReference type="EMBL" id="KAK1943448.1"/>
    </source>
</evidence>
<name>A0AAD9LN39_9STRA</name>
<keyword evidence="1" id="KW-1133">Transmembrane helix</keyword>
<organism evidence="2 3">
    <name type="scientific">Phytophthora citrophthora</name>
    <dbReference type="NCBI Taxonomy" id="4793"/>
    <lineage>
        <taxon>Eukaryota</taxon>
        <taxon>Sar</taxon>
        <taxon>Stramenopiles</taxon>
        <taxon>Oomycota</taxon>
        <taxon>Peronosporomycetes</taxon>
        <taxon>Peronosporales</taxon>
        <taxon>Peronosporaceae</taxon>
        <taxon>Phytophthora</taxon>
    </lineage>
</organism>
<comment type="caution">
    <text evidence="2">The sequence shown here is derived from an EMBL/GenBank/DDBJ whole genome shotgun (WGS) entry which is preliminary data.</text>
</comment>
<evidence type="ECO:0000313" key="3">
    <source>
        <dbReference type="Proteomes" id="UP001259832"/>
    </source>
</evidence>
<feature type="transmembrane region" description="Helical" evidence="1">
    <location>
        <begin position="26"/>
        <end position="53"/>
    </location>
</feature>
<protein>
    <submittedName>
        <fullName evidence="2">Uncharacterized protein</fullName>
    </submittedName>
</protein>